<evidence type="ECO:0000313" key="3">
    <source>
        <dbReference type="Proteomes" id="UP000033514"/>
    </source>
</evidence>
<dbReference type="EMBL" id="LAJG01000042">
    <property type="protein sequence ID" value="KKB76505.1"/>
    <property type="molecule type" value="Genomic_DNA"/>
</dbReference>
<dbReference type="PATRIC" id="fig|361041.3.peg.2817"/>
<dbReference type="RefSeq" id="WP_046144296.1">
    <property type="nucleotide sequence ID" value="NZ_LAJG01000042.1"/>
</dbReference>
<sequence>MKFHIRELIIWPDNPAHDPRIIEFDTQKVNVITGWSSTGKSAITSIIDYVLGAGKCAIPVGVIRDKAAWYGLTLDTAIGPVRVARRRPDGRQASDQYWLQQGDDTESGVGNPHANATTERVKQLFDDLSGLSNLSLEPESKSFGGRASFRDMVEWTPFDRTGDGWV</sequence>
<gene>
    <name evidence="2" type="ORF">VW35_17070</name>
</gene>
<name>A0A0F5L2R4_9HYPH</name>
<evidence type="ECO:0000313" key="2">
    <source>
        <dbReference type="EMBL" id="KKB76505.1"/>
    </source>
</evidence>
<feature type="region of interest" description="Disordered" evidence="1">
    <location>
        <begin position="88"/>
        <end position="114"/>
    </location>
</feature>
<dbReference type="Proteomes" id="UP000033514">
    <property type="component" value="Unassembled WGS sequence"/>
</dbReference>
<accession>A0A0F5L2R4</accession>
<evidence type="ECO:0008006" key="4">
    <source>
        <dbReference type="Google" id="ProtNLM"/>
    </source>
</evidence>
<reference evidence="2 3" key="1">
    <citation type="submission" date="2015-03" db="EMBL/GenBank/DDBJ databases">
        <authorList>
            <person name="Hassan Y.I."/>
            <person name="Lepp D."/>
            <person name="Zhou T."/>
        </authorList>
    </citation>
    <scope>NUCLEOTIDE SEQUENCE [LARGE SCALE GENOMIC DNA]</scope>
    <source>
        <strain evidence="2 3">GH2-10</strain>
    </source>
</reference>
<organism evidence="2 3">
    <name type="scientific">Devosia soli</name>
    <dbReference type="NCBI Taxonomy" id="361041"/>
    <lineage>
        <taxon>Bacteria</taxon>
        <taxon>Pseudomonadati</taxon>
        <taxon>Pseudomonadota</taxon>
        <taxon>Alphaproteobacteria</taxon>
        <taxon>Hyphomicrobiales</taxon>
        <taxon>Devosiaceae</taxon>
        <taxon>Devosia</taxon>
    </lineage>
</organism>
<protein>
    <recommendedName>
        <fullName evidence="4">Rad50/SbcC-type AAA domain-containing protein</fullName>
    </recommendedName>
</protein>
<keyword evidence="3" id="KW-1185">Reference proteome</keyword>
<dbReference type="AlphaFoldDB" id="A0A0F5L2R4"/>
<comment type="caution">
    <text evidence="2">The sequence shown here is derived from an EMBL/GenBank/DDBJ whole genome shotgun (WGS) entry which is preliminary data.</text>
</comment>
<dbReference type="STRING" id="361041.VW35_17070"/>
<proteinExistence type="predicted"/>
<evidence type="ECO:0000256" key="1">
    <source>
        <dbReference type="SAM" id="MobiDB-lite"/>
    </source>
</evidence>
<dbReference type="OrthoDB" id="103556at2"/>